<comment type="caution">
    <text evidence="3">The sequence shown here is derived from an EMBL/GenBank/DDBJ whole genome shotgun (WGS) entry which is preliminary data.</text>
</comment>
<evidence type="ECO:0008006" key="5">
    <source>
        <dbReference type="Google" id="ProtNLM"/>
    </source>
</evidence>
<dbReference type="Proteomes" id="UP001589890">
    <property type="component" value="Unassembled WGS sequence"/>
</dbReference>
<keyword evidence="4" id="KW-1185">Reference proteome</keyword>
<feature type="region of interest" description="Disordered" evidence="1">
    <location>
        <begin position="40"/>
        <end position="94"/>
    </location>
</feature>
<accession>A0ABV6QD22</accession>
<organism evidence="3 4">
    <name type="scientific">Kribbella deserti</name>
    <dbReference type="NCBI Taxonomy" id="1926257"/>
    <lineage>
        <taxon>Bacteria</taxon>
        <taxon>Bacillati</taxon>
        <taxon>Actinomycetota</taxon>
        <taxon>Actinomycetes</taxon>
        <taxon>Propionibacteriales</taxon>
        <taxon>Kribbellaceae</taxon>
        <taxon>Kribbella</taxon>
    </lineage>
</organism>
<feature type="transmembrane region" description="Helical" evidence="2">
    <location>
        <begin position="338"/>
        <end position="360"/>
    </location>
</feature>
<feature type="compositionally biased region" description="Basic and acidic residues" evidence="1">
    <location>
        <begin position="84"/>
        <end position="94"/>
    </location>
</feature>
<feature type="transmembrane region" description="Helical" evidence="2">
    <location>
        <begin position="136"/>
        <end position="156"/>
    </location>
</feature>
<sequence>MTSRLDDELRRLVGAGVLRIYQADALRAAAEADAAAARAEAVAGQTPLGRSDRLERPDSGAGSSNRSGRPSRLERLEPPNGGQSREEPVRRTQAVDRRKGSALIEILGYIGGVLLLGAVGLLTVANWSLMGRASRISTAVVSAVVLLAAAAVVAYLRDRAQPSSALAALGACTAGFATSVIIPDAPGRVIGVVVALVTAGLGLWLLRGTSLLVATFAILSVGVFELVFDVIDTTGGRSDTAGLAGVGFIVVAGILAALGQVRDRVTAWSLSGAAAFSSSMCWLVQDRGELMALAVGTAGSAALLLAYARHRAPAYVVAGCSILLVVWPTSLYRLTGNVAGVAIGLLIASSALIATVIVLARRAR</sequence>
<protein>
    <recommendedName>
        <fullName evidence="5">DUF2157 domain-containing protein</fullName>
    </recommendedName>
</protein>
<dbReference type="EMBL" id="JBHLTC010000001">
    <property type="protein sequence ID" value="MFC0622534.1"/>
    <property type="molecule type" value="Genomic_DNA"/>
</dbReference>
<evidence type="ECO:0000313" key="3">
    <source>
        <dbReference type="EMBL" id="MFC0622534.1"/>
    </source>
</evidence>
<feature type="transmembrane region" description="Helical" evidence="2">
    <location>
        <begin position="163"/>
        <end position="182"/>
    </location>
</feature>
<evidence type="ECO:0000313" key="4">
    <source>
        <dbReference type="Proteomes" id="UP001589890"/>
    </source>
</evidence>
<evidence type="ECO:0000256" key="1">
    <source>
        <dbReference type="SAM" id="MobiDB-lite"/>
    </source>
</evidence>
<name>A0ABV6QD22_9ACTN</name>
<feature type="transmembrane region" description="Helical" evidence="2">
    <location>
        <begin position="211"/>
        <end position="228"/>
    </location>
</feature>
<keyword evidence="2" id="KW-0472">Membrane</keyword>
<feature type="transmembrane region" description="Helical" evidence="2">
    <location>
        <begin position="240"/>
        <end position="258"/>
    </location>
</feature>
<dbReference type="RefSeq" id="WP_380043212.1">
    <property type="nucleotide sequence ID" value="NZ_JBHLTC010000001.1"/>
</dbReference>
<keyword evidence="2" id="KW-1133">Transmembrane helix</keyword>
<keyword evidence="2" id="KW-0812">Transmembrane</keyword>
<feature type="transmembrane region" description="Helical" evidence="2">
    <location>
        <begin position="315"/>
        <end position="332"/>
    </location>
</feature>
<feature type="transmembrane region" description="Helical" evidence="2">
    <location>
        <begin position="188"/>
        <end position="206"/>
    </location>
</feature>
<gene>
    <name evidence="3" type="ORF">ACFFGN_00560</name>
</gene>
<reference evidence="3 4" key="1">
    <citation type="submission" date="2024-09" db="EMBL/GenBank/DDBJ databases">
        <authorList>
            <person name="Sun Q."/>
            <person name="Mori K."/>
        </authorList>
    </citation>
    <scope>NUCLEOTIDE SEQUENCE [LARGE SCALE GENOMIC DNA]</scope>
    <source>
        <strain evidence="3 4">CGMCC 1.15906</strain>
    </source>
</reference>
<evidence type="ECO:0000256" key="2">
    <source>
        <dbReference type="SAM" id="Phobius"/>
    </source>
</evidence>
<feature type="transmembrane region" description="Helical" evidence="2">
    <location>
        <begin position="106"/>
        <end position="130"/>
    </location>
</feature>
<feature type="transmembrane region" description="Helical" evidence="2">
    <location>
        <begin position="265"/>
        <end position="285"/>
    </location>
</feature>
<feature type="transmembrane region" description="Helical" evidence="2">
    <location>
        <begin position="291"/>
        <end position="308"/>
    </location>
</feature>
<proteinExistence type="predicted"/>